<keyword evidence="8" id="KW-1185">Reference proteome</keyword>
<feature type="compositionally biased region" description="Low complexity" evidence="4">
    <location>
        <begin position="303"/>
        <end position="315"/>
    </location>
</feature>
<keyword evidence="5" id="KW-1133">Transmembrane helix</keyword>
<dbReference type="Gene3D" id="2.40.100.10">
    <property type="entry name" value="Cyclophilin-like"/>
    <property type="match status" value="1"/>
</dbReference>
<dbReference type="InterPro" id="IPR002130">
    <property type="entry name" value="Cyclophilin-type_PPIase_dom"/>
</dbReference>
<dbReference type="InterPro" id="IPR029000">
    <property type="entry name" value="Cyclophilin-like_dom_sf"/>
</dbReference>
<keyword evidence="5" id="KW-0812">Transmembrane</keyword>
<dbReference type="EC" id="5.2.1.8" evidence="1"/>
<keyword evidence="3 7" id="KW-0413">Isomerase</keyword>
<proteinExistence type="predicted"/>
<keyword evidence="5" id="KW-0472">Membrane</keyword>
<dbReference type="EMBL" id="JABBYC010000005">
    <property type="protein sequence ID" value="MBL0885750.1"/>
    <property type="molecule type" value="Genomic_DNA"/>
</dbReference>
<evidence type="ECO:0000256" key="1">
    <source>
        <dbReference type="ARBA" id="ARBA00013194"/>
    </source>
</evidence>
<evidence type="ECO:0000256" key="3">
    <source>
        <dbReference type="ARBA" id="ARBA00023235"/>
    </source>
</evidence>
<dbReference type="PANTHER" id="PTHR43246">
    <property type="entry name" value="PEPTIDYL-PROLYL CIS-TRANS ISOMERASE CYP38, CHLOROPLASTIC"/>
    <property type="match status" value="1"/>
</dbReference>
<feature type="transmembrane region" description="Helical" evidence="5">
    <location>
        <begin position="97"/>
        <end position="119"/>
    </location>
</feature>
<dbReference type="GO" id="GO:0016853">
    <property type="term" value="F:isomerase activity"/>
    <property type="evidence" value="ECO:0007669"/>
    <property type="project" value="UniProtKB-KW"/>
</dbReference>
<evidence type="ECO:0000256" key="4">
    <source>
        <dbReference type="SAM" id="MobiDB-lite"/>
    </source>
</evidence>
<evidence type="ECO:0000256" key="5">
    <source>
        <dbReference type="SAM" id="Phobius"/>
    </source>
</evidence>
<dbReference type="SUPFAM" id="SSF50891">
    <property type="entry name" value="Cyclophilin-like"/>
    <property type="match status" value="1"/>
</dbReference>
<feature type="domain" description="PPIase cyclophilin-type" evidence="6">
    <location>
        <begin position="171"/>
        <end position="321"/>
    </location>
</feature>
<dbReference type="Proteomes" id="UP000675409">
    <property type="component" value="Unassembled WGS sequence"/>
</dbReference>
<evidence type="ECO:0000313" key="7">
    <source>
        <dbReference type="EMBL" id="MBL0885750.1"/>
    </source>
</evidence>
<reference evidence="7 8" key="1">
    <citation type="journal article" date="2021" name="Arch. Microbiol.">
        <title>Myceligenerans indicum sp. nov., an actinobacterium isolated from mangrove sediment of Sundarbans, India.</title>
        <authorList>
            <person name="Asha K."/>
            <person name="Bhadury P."/>
        </authorList>
    </citation>
    <scope>NUCLEOTIDE SEQUENCE [LARGE SCALE GENOMIC DNA]</scope>
    <source>
        <strain evidence="7 8">I2</strain>
    </source>
</reference>
<evidence type="ECO:0000313" key="8">
    <source>
        <dbReference type="Proteomes" id="UP000675409"/>
    </source>
</evidence>
<organism evidence="7 8">
    <name type="scientific">Myceligenerans indicum</name>
    <dbReference type="NCBI Taxonomy" id="2593663"/>
    <lineage>
        <taxon>Bacteria</taxon>
        <taxon>Bacillati</taxon>
        <taxon>Actinomycetota</taxon>
        <taxon>Actinomycetes</taxon>
        <taxon>Micrococcales</taxon>
        <taxon>Promicromonosporaceae</taxon>
        <taxon>Myceligenerans</taxon>
    </lineage>
</organism>
<feature type="region of interest" description="Disordered" evidence="4">
    <location>
        <begin position="303"/>
        <end position="322"/>
    </location>
</feature>
<name>A0ABS1LHN5_9MICO</name>
<evidence type="ECO:0000256" key="2">
    <source>
        <dbReference type="ARBA" id="ARBA00023110"/>
    </source>
</evidence>
<comment type="caution">
    <text evidence="7">The sequence shown here is derived from an EMBL/GenBank/DDBJ whole genome shotgun (WGS) entry which is preliminary data.</text>
</comment>
<accession>A0ABS1LHN5</accession>
<feature type="region of interest" description="Disordered" evidence="4">
    <location>
        <begin position="1"/>
        <end position="90"/>
    </location>
</feature>
<keyword evidence="2" id="KW-0697">Rotamase</keyword>
<feature type="compositionally biased region" description="Polar residues" evidence="4">
    <location>
        <begin position="36"/>
        <end position="47"/>
    </location>
</feature>
<sequence>MRTATGPVRTTCSRRPARHRQNVLARDAYTVPARTATAQGPTVTSPVRTGAPDQQRVERSPATVSSSKQRQRAQQARKQQAKQEQRRAARRARRQRLAALVGGLAALALVATFVVAVLVNTGPDGAAADAGGCVPGTTDAREDHELPDPAVAEDRTWTVTLHTCATGSDHDITLELDGAAAPQAVASFVSLAQDGYFDGTGCHRLTTSGIYVLQCGDPTFTGAGGPGYSFGPIENAPEDDVYPAGTVAMARQGGNGESMGSQFFLVYEDSLIPSDNAGGYTVFGEITSGLDVVQAVADEGVADGATDGAPAGPVTIEGVETQ</sequence>
<evidence type="ECO:0000259" key="6">
    <source>
        <dbReference type="PROSITE" id="PS50072"/>
    </source>
</evidence>
<dbReference type="InterPro" id="IPR044665">
    <property type="entry name" value="E_coli_cyclophilin_A-like"/>
</dbReference>
<dbReference type="PROSITE" id="PS50072">
    <property type="entry name" value="CSA_PPIASE_2"/>
    <property type="match status" value="1"/>
</dbReference>
<dbReference type="Pfam" id="PF00160">
    <property type="entry name" value="Pro_isomerase"/>
    <property type="match status" value="1"/>
</dbReference>
<protein>
    <recommendedName>
        <fullName evidence="1">peptidylprolyl isomerase</fullName>
        <ecNumber evidence="1">5.2.1.8</ecNumber>
    </recommendedName>
</protein>
<gene>
    <name evidence="7" type="ORF">HGK34_05590</name>
</gene>